<reference evidence="3 4" key="1">
    <citation type="journal article" date="2018" name="Sci. Rep.">
        <title>A novel species of the marine cyanobacterium Acaryochloris with a unique pigment content and lifestyle.</title>
        <authorList>
            <person name="Partensky F."/>
            <person name="Six C."/>
            <person name="Ratin M."/>
            <person name="Garczarek L."/>
            <person name="Vaulot D."/>
            <person name="Probert I."/>
            <person name="Calteau A."/>
            <person name="Gourvil P."/>
            <person name="Marie D."/>
            <person name="Grebert T."/>
            <person name="Bouchier C."/>
            <person name="Le Panse S."/>
            <person name="Gachenot M."/>
            <person name="Rodriguez F."/>
            <person name="Garrido J.L."/>
        </authorList>
    </citation>
    <scope>NUCLEOTIDE SEQUENCE [LARGE SCALE GENOMIC DNA]</scope>
    <source>
        <strain evidence="3 4">RCC1774</strain>
    </source>
</reference>
<feature type="transmembrane region" description="Helical" evidence="2">
    <location>
        <begin position="369"/>
        <end position="391"/>
    </location>
</feature>
<keyword evidence="2" id="KW-1133">Transmembrane helix</keyword>
<keyword evidence="2" id="KW-0472">Membrane</keyword>
<organism evidence="3 4">
    <name type="scientific">Acaryochloris thomasi RCC1774</name>
    <dbReference type="NCBI Taxonomy" id="1764569"/>
    <lineage>
        <taxon>Bacteria</taxon>
        <taxon>Bacillati</taxon>
        <taxon>Cyanobacteriota</taxon>
        <taxon>Cyanophyceae</taxon>
        <taxon>Acaryochloridales</taxon>
        <taxon>Acaryochloridaceae</taxon>
        <taxon>Acaryochloris</taxon>
        <taxon>Acaryochloris thomasi</taxon>
    </lineage>
</organism>
<proteinExistence type="predicted"/>
<evidence type="ECO:0000313" key="3">
    <source>
        <dbReference type="EMBL" id="PZD71723.1"/>
    </source>
</evidence>
<keyword evidence="2" id="KW-0812">Transmembrane</keyword>
<comment type="caution">
    <text evidence="3">The sequence shown here is derived from an EMBL/GenBank/DDBJ whole genome shotgun (WGS) entry which is preliminary data.</text>
</comment>
<evidence type="ECO:0000256" key="1">
    <source>
        <dbReference type="SAM" id="MobiDB-lite"/>
    </source>
</evidence>
<sequence>MNVMTMPLKVMLNPPSSLEGFPGETVTLHVSLINQGAEGAVIDVYLDHMAQAWCPSPKQRVALDPQQGCEVSLPFELPIDALPGSYPYTVVVDAPDHYPEETPLHYPCQLEVRVKEQSVERLDQPTFAITPATSPEQPLLIQPGQHQTLSVQVNNRSRRVDRFRLNCLDLDPEWITIQYPCTDLSELGVLSDSDSLELNPGTQGTLSVEFHYPLDMPAGHYSPTLQILSDNAPEQVFLDLVYLEVKPALHLSVTLETLLGKVSHKPGQYRLKLMNQSNLIREVVVSASSRDETEMCNYTCEPSSVRLLMGETAAIDLEVQPKRKWQRPLLGRGLEVPFQIDLTDLDGLPLPEQVTKGLLIWKARPWWQLLLWILVGVGTLSGLGFFIWLAFFRPALPPVLTEFKPDSNRYVEGGRVRLNWSVSNVDQLEQLTVTSIKDQIVGKPQVYDFSEGVPTELSRFCQSRDDSRSAFGHRNLTCTNIDTGARLAGEYTFNLQIEAKSEKHSSQKELNVVVQPRPLPLVAGVSSSQSKVEKGQLLPLNWKLKNASQLSELQVFSQLKEGKPTLIKTYDFKQQIPPELTQKCKPPVNEELMCSNVRVGLPATPGDYTISLQTVSKSNQKQAPPSEPIPVEVKGKPPKISAFTLNGQSAETTPSVFLKVGQVVKLDWQAEGDDLTVNLEPFGNVSAKDSKILKATKELSQIVLSVSNKQGQVVKLAFLVQVDSPMERKSQFSPNAPQPAEKRLEPLW</sequence>
<evidence type="ECO:0000256" key="2">
    <source>
        <dbReference type="SAM" id="Phobius"/>
    </source>
</evidence>
<evidence type="ECO:0000313" key="4">
    <source>
        <dbReference type="Proteomes" id="UP000248857"/>
    </source>
</evidence>
<dbReference type="OrthoDB" id="524102at2"/>
<dbReference type="Proteomes" id="UP000248857">
    <property type="component" value="Unassembled WGS sequence"/>
</dbReference>
<keyword evidence="4" id="KW-1185">Reference proteome</keyword>
<protein>
    <submittedName>
        <fullName evidence="3">Uncharacterized protein</fullName>
    </submittedName>
</protein>
<name>A0A2W1JCS3_9CYAN</name>
<dbReference type="AlphaFoldDB" id="A0A2W1JCS3"/>
<dbReference type="RefSeq" id="WP_110987773.1">
    <property type="nucleotide sequence ID" value="NZ_CAWNWM010000014.1"/>
</dbReference>
<feature type="region of interest" description="Disordered" evidence="1">
    <location>
        <begin position="727"/>
        <end position="748"/>
    </location>
</feature>
<dbReference type="EMBL" id="PQWO01000014">
    <property type="protein sequence ID" value="PZD71723.1"/>
    <property type="molecule type" value="Genomic_DNA"/>
</dbReference>
<accession>A0A2W1JCS3</accession>
<gene>
    <name evidence="3" type="ORF">C1752_04556</name>
</gene>